<gene>
    <name evidence="3" type="ORF">niasHT_025019</name>
</gene>
<evidence type="ECO:0008006" key="5">
    <source>
        <dbReference type="Google" id="ProtNLM"/>
    </source>
</evidence>
<evidence type="ECO:0000313" key="4">
    <source>
        <dbReference type="Proteomes" id="UP001620626"/>
    </source>
</evidence>
<dbReference type="AlphaFoldDB" id="A0ABD2KSQ4"/>
<feature type="signal peptide" evidence="2">
    <location>
        <begin position="1"/>
        <end position="20"/>
    </location>
</feature>
<comment type="caution">
    <text evidence="3">The sequence shown here is derived from an EMBL/GenBank/DDBJ whole genome shotgun (WGS) entry which is preliminary data.</text>
</comment>
<evidence type="ECO:0000313" key="3">
    <source>
        <dbReference type="EMBL" id="KAL3105962.1"/>
    </source>
</evidence>
<feature type="chain" id="PRO_5044777837" description="Glycine-rich protein" evidence="2">
    <location>
        <begin position="21"/>
        <end position="122"/>
    </location>
</feature>
<dbReference type="EMBL" id="JBICBT010000672">
    <property type="protein sequence ID" value="KAL3105962.1"/>
    <property type="molecule type" value="Genomic_DNA"/>
</dbReference>
<dbReference type="Proteomes" id="UP001620626">
    <property type="component" value="Unassembled WGS sequence"/>
</dbReference>
<protein>
    <recommendedName>
        <fullName evidence="5">Glycine-rich protein</fullName>
    </recommendedName>
</protein>
<keyword evidence="2" id="KW-0732">Signal</keyword>
<proteinExistence type="predicted"/>
<sequence length="122" mass="12300">MNPTYPMFFFLLVLVSVVLSSVHLKEDKIDVSQRVKRGGYGGGGYGGAPAPGGGGGAPAPGGGGGAPAPGGGGAANIANVNINQQNGCNGRGPQYQWAYTRKTGWVCINIINVIINQQSGGK</sequence>
<keyword evidence="4" id="KW-1185">Reference proteome</keyword>
<evidence type="ECO:0000256" key="1">
    <source>
        <dbReference type="SAM" id="MobiDB-lite"/>
    </source>
</evidence>
<reference evidence="3 4" key="1">
    <citation type="submission" date="2024-10" db="EMBL/GenBank/DDBJ databases">
        <authorList>
            <person name="Kim D."/>
        </authorList>
    </citation>
    <scope>NUCLEOTIDE SEQUENCE [LARGE SCALE GENOMIC DNA]</scope>
    <source>
        <strain evidence="3">BH-2024</strain>
    </source>
</reference>
<evidence type="ECO:0000256" key="2">
    <source>
        <dbReference type="SAM" id="SignalP"/>
    </source>
</evidence>
<accession>A0ABD2KSQ4</accession>
<organism evidence="3 4">
    <name type="scientific">Heterodera trifolii</name>
    <dbReference type="NCBI Taxonomy" id="157864"/>
    <lineage>
        <taxon>Eukaryota</taxon>
        <taxon>Metazoa</taxon>
        <taxon>Ecdysozoa</taxon>
        <taxon>Nematoda</taxon>
        <taxon>Chromadorea</taxon>
        <taxon>Rhabditida</taxon>
        <taxon>Tylenchina</taxon>
        <taxon>Tylenchomorpha</taxon>
        <taxon>Tylenchoidea</taxon>
        <taxon>Heteroderidae</taxon>
        <taxon>Heteroderinae</taxon>
        <taxon>Heterodera</taxon>
    </lineage>
</organism>
<feature type="region of interest" description="Disordered" evidence="1">
    <location>
        <begin position="42"/>
        <end position="70"/>
    </location>
</feature>
<name>A0ABD2KSQ4_9BILA</name>